<evidence type="ECO:0000256" key="1">
    <source>
        <dbReference type="ARBA" id="ARBA00023015"/>
    </source>
</evidence>
<proteinExistence type="predicted"/>
<dbReference type="Pfam" id="PF12833">
    <property type="entry name" value="HTH_18"/>
    <property type="match status" value="1"/>
</dbReference>
<accession>C6BX37</accession>
<dbReference type="PANTHER" id="PTHR47893">
    <property type="entry name" value="REGULATORY PROTEIN PCHR"/>
    <property type="match status" value="1"/>
</dbReference>
<dbReference type="KEGG" id="dsa:Desal_0450"/>
<keyword evidence="2" id="KW-0238">DNA-binding</keyword>
<dbReference type="InterPro" id="IPR009057">
    <property type="entry name" value="Homeodomain-like_sf"/>
</dbReference>
<evidence type="ECO:0000256" key="3">
    <source>
        <dbReference type="ARBA" id="ARBA00023163"/>
    </source>
</evidence>
<organism evidence="5 6">
    <name type="scientific">Maridesulfovibrio salexigens (strain ATCC 14822 / DSM 2638 / NCIMB 8403 / VKM B-1763)</name>
    <name type="common">Desulfovibrio salexigens</name>
    <dbReference type="NCBI Taxonomy" id="526222"/>
    <lineage>
        <taxon>Bacteria</taxon>
        <taxon>Pseudomonadati</taxon>
        <taxon>Thermodesulfobacteriota</taxon>
        <taxon>Desulfovibrionia</taxon>
        <taxon>Desulfovibrionales</taxon>
        <taxon>Desulfovibrionaceae</taxon>
        <taxon>Maridesulfovibrio</taxon>
    </lineage>
</organism>
<feature type="domain" description="HTH araC/xylS-type" evidence="4">
    <location>
        <begin position="228"/>
        <end position="326"/>
    </location>
</feature>
<keyword evidence="3" id="KW-0804">Transcription</keyword>
<evidence type="ECO:0000256" key="2">
    <source>
        <dbReference type="ARBA" id="ARBA00023125"/>
    </source>
</evidence>
<dbReference type="GO" id="GO:0003700">
    <property type="term" value="F:DNA-binding transcription factor activity"/>
    <property type="evidence" value="ECO:0007669"/>
    <property type="project" value="InterPro"/>
</dbReference>
<evidence type="ECO:0000313" key="5">
    <source>
        <dbReference type="EMBL" id="ACS78517.1"/>
    </source>
</evidence>
<dbReference type="PANTHER" id="PTHR47893:SF1">
    <property type="entry name" value="REGULATORY PROTEIN PCHR"/>
    <property type="match status" value="1"/>
</dbReference>
<dbReference type="InterPro" id="IPR018060">
    <property type="entry name" value="HTH_AraC"/>
</dbReference>
<evidence type="ECO:0000259" key="4">
    <source>
        <dbReference type="PROSITE" id="PS01124"/>
    </source>
</evidence>
<dbReference type="STRING" id="526222.Desal_0450"/>
<dbReference type="Gene3D" id="1.10.10.60">
    <property type="entry name" value="Homeodomain-like"/>
    <property type="match status" value="1"/>
</dbReference>
<dbReference type="InterPro" id="IPR020449">
    <property type="entry name" value="Tscrpt_reg_AraC-type_HTH"/>
</dbReference>
<dbReference type="eggNOG" id="COG2207">
    <property type="taxonomic scope" value="Bacteria"/>
</dbReference>
<dbReference type="PRINTS" id="PR00032">
    <property type="entry name" value="HTHARAC"/>
</dbReference>
<sequence length="337" mass="37592">MNKAFSGINKDCWGIGEASDNSAVRDFGAVNDCESEDAPMWREFELRPGLRVSAFEAKLSQEYSFSYQKKNDFIDFGFFLEGAVVNNMHETSLGPLRINNVAGSGGLGFFQEMAGVVEFAPLGSTRIIHLHISPELLHELLSADMDAIHEDLKQVLSCRVRKSFFLHHVLDPVVQAAANELFHALVGGNYSRVYLVGKALELIGLQVMKYEGSAVRQGLTPSEIELIRDIRKELTENFDSAPTLAELSGKYSLSVSKIQAGFQELYGRTVFGYLKEFKMRKARMLFEDGDMNVSEVAWALGYTNLSHFSAAFKKRYGVLPKKFLTSVREKKTSALSS</sequence>
<keyword evidence="1" id="KW-0805">Transcription regulation</keyword>
<evidence type="ECO:0000313" key="6">
    <source>
        <dbReference type="Proteomes" id="UP000002601"/>
    </source>
</evidence>
<gene>
    <name evidence="5" type="ordered locus">Desal_0450</name>
</gene>
<name>C6BX37_MARSD</name>
<dbReference type="RefSeq" id="WP_015850336.1">
    <property type="nucleotide sequence ID" value="NC_012881.1"/>
</dbReference>
<dbReference type="InterPro" id="IPR053142">
    <property type="entry name" value="PchR_regulatory_protein"/>
</dbReference>
<dbReference type="HOGENOM" id="CLU_052345_4_2_7"/>
<dbReference type="GO" id="GO:0043565">
    <property type="term" value="F:sequence-specific DNA binding"/>
    <property type="evidence" value="ECO:0007669"/>
    <property type="project" value="InterPro"/>
</dbReference>
<keyword evidence="6" id="KW-1185">Reference proteome</keyword>
<reference evidence="5 6" key="1">
    <citation type="submission" date="2009-06" db="EMBL/GenBank/DDBJ databases">
        <title>Complete sequence of Desulfovibrio salexigens DSM 2638.</title>
        <authorList>
            <consortium name="US DOE Joint Genome Institute"/>
            <person name="Lucas S."/>
            <person name="Copeland A."/>
            <person name="Lapidus A."/>
            <person name="Glavina del Rio T."/>
            <person name="Tice H."/>
            <person name="Bruce D."/>
            <person name="Goodwin L."/>
            <person name="Pitluck S."/>
            <person name="Munk A.C."/>
            <person name="Brettin T."/>
            <person name="Detter J.C."/>
            <person name="Han C."/>
            <person name="Tapia R."/>
            <person name="Larimer F."/>
            <person name="Land M."/>
            <person name="Hauser L."/>
            <person name="Kyrpides N."/>
            <person name="Anderson I."/>
            <person name="Wall J.D."/>
            <person name="Arkin A.P."/>
            <person name="Dehal P."/>
            <person name="Chivian D."/>
            <person name="Giles B."/>
            <person name="Hazen T.C."/>
        </authorList>
    </citation>
    <scope>NUCLEOTIDE SEQUENCE [LARGE SCALE GENOMIC DNA]</scope>
    <source>
        <strain evidence="6">ATCC 14822 / DSM 2638 / NCIMB 8403 / VKM B-1763</strain>
    </source>
</reference>
<dbReference type="AlphaFoldDB" id="C6BX37"/>
<dbReference type="EMBL" id="CP001649">
    <property type="protein sequence ID" value="ACS78517.1"/>
    <property type="molecule type" value="Genomic_DNA"/>
</dbReference>
<dbReference type="PROSITE" id="PS01124">
    <property type="entry name" value="HTH_ARAC_FAMILY_2"/>
    <property type="match status" value="1"/>
</dbReference>
<dbReference type="SUPFAM" id="SSF46689">
    <property type="entry name" value="Homeodomain-like"/>
    <property type="match status" value="1"/>
</dbReference>
<protein>
    <submittedName>
        <fullName evidence="5">Transcriptional regulator, AraC family</fullName>
    </submittedName>
</protein>
<dbReference type="OrthoDB" id="5447471at2"/>
<dbReference type="Proteomes" id="UP000002601">
    <property type="component" value="Chromosome"/>
</dbReference>
<dbReference type="SMART" id="SM00342">
    <property type="entry name" value="HTH_ARAC"/>
    <property type="match status" value="1"/>
</dbReference>